<feature type="compositionally biased region" description="Polar residues" evidence="1">
    <location>
        <begin position="436"/>
        <end position="446"/>
    </location>
</feature>
<keyword evidence="2" id="KW-0812">Transmembrane</keyword>
<feature type="compositionally biased region" description="Polar residues" evidence="1">
    <location>
        <begin position="1659"/>
        <end position="1672"/>
    </location>
</feature>
<keyword evidence="2" id="KW-0472">Membrane</keyword>
<feature type="region of interest" description="Disordered" evidence="1">
    <location>
        <begin position="23"/>
        <end position="49"/>
    </location>
</feature>
<feature type="region of interest" description="Disordered" evidence="1">
    <location>
        <begin position="1650"/>
        <end position="1689"/>
    </location>
</feature>
<feature type="region of interest" description="Disordered" evidence="1">
    <location>
        <begin position="1874"/>
        <end position="1938"/>
    </location>
</feature>
<feature type="region of interest" description="Disordered" evidence="1">
    <location>
        <begin position="521"/>
        <end position="553"/>
    </location>
</feature>
<evidence type="ECO:0000313" key="3">
    <source>
        <dbReference type="EMBL" id="CAI5767931.1"/>
    </source>
</evidence>
<feature type="compositionally biased region" description="Polar residues" evidence="1">
    <location>
        <begin position="987"/>
        <end position="1008"/>
    </location>
</feature>
<feature type="compositionally biased region" description="Polar residues" evidence="1">
    <location>
        <begin position="1914"/>
        <end position="1938"/>
    </location>
</feature>
<keyword evidence="2" id="KW-1133">Transmembrane helix</keyword>
<dbReference type="EMBL" id="OX395127">
    <property type="protein sequence ID" value="CAI5767931.1"/>
    <property type="molecule type" value="Genomic_DNA"/>
</dbReference>
<feature type="compositionally biased region" description="Polar residues" evidence="1">
    <location>
        <begin position="416"/>
        <end position="428"/>
    </location>
</feature>
<feature type="region of interest" description="Disordered" evidence="1">
    <location>
        <begin position="95"/>
        <end position="127"/>
    </location>
</feature>
<feature type="compositionally biased region" description="Polar residues" evidence="1">
    <location>
        <begin position="1679"/>
        <end position="1689"/>
    </location>
</feature>
<feature type="region of interest" description="Disordered" evidence="1">
    <location>
        <begin position="934"/>
        <end position="963"/>
    </location>
</feature>
<evidence type="ECO:0000256" key="2">
    <source>
        <dbReference type="SAM" id="Phobius"/>
    </source>
</evidence>
<reference evidence="3" key="1">
    <citation type="submission" date="2022-12" db="EMBL/GenBank/DDBJ databases">
        <authorList>
            <person name="Alioto T."/>
            <person name="Alioto T."/>
            <person name="Gomez Garrido J."/>
        </authorList>
    </citation>
    <scope>NUCLEOTIDE SEQUENCE</scope>
</reference>
<feature type="region of interest" description="Disordered" evidence="1">
    <location>
        <begin position="1961"/>
        <end position="2001"/>
    </location>
</feature>
<feature type="region of interest" description="Disordered" evidence="1">
    <location>
        <begin position="980"/>
        <end position="1008"/>
    </location>
</feature>
<feature type="compositionally biased region" description="Polar residues" evidence="1">
    <location>
        <begin position="1874"/>
        <end position="1902"/>
    </location>
</feature>
<feature type="region of interest" description="Disordered" evidence="1">
    <location>
        <begin position="2095"/>
        <end position="2143"/>
    </location>
</feature>
<feature type="compositionally biased region" description="Polar residues" evidence="1">
    <location>
        <begin position="374"/>
        <end position="408"/>
    </location>
</feature>
<keyword evidence="4" id="KW-1185">Reference proteome</keyword>
<feature type="compositionally biased region" description="Low complexity" evidence="1">
    <location>
        <begin position="37"/>
        <end position="49"/>
    </location>
</feature>
<feature type="compositionally biased region" description="Polar residues" evidence="1">
    <location>
        <begin position="23"/>
        <end position="32"/>
    </location>
</feature>
<feature type="region of interest" description="Disordered" evidence="1">
    <location>
        <begin position="2280"/>
        <end position="2301"/>
    </location>
</feature>
<gene>
    <name evidence="3" type="ORF">PODLI_1B031863</name>
</gene>
<accession>A0AA35JXG5</accession>
<feature type="region of interest" description="Disordered" evidence="1">
    <location>
        <begin position="663"/>
        <end position="682"/>
    </location>
</feature>
<feature type="region of interest" description="Disordered" evidence="1">
    <location>
        <begin position="1714"/>
        <end position="1753"/>
    </location>
</feature>
<feature type="compositionally biased region" description="Polar residues" evidence="1">
    <location>
        <begin position="2102"/>
        <end position="2139"/>
    </location>
</feature>
<name>A0AA35JXG5_9SAUR</name>
<feature type="compositionally biased region" description="Low complexity" evidence="1">
    <location>
        <begin position="1726"/>
        <end position="1744"/>
    </location>
</feature>
<feature type="compositionally biased region" description="Basic and acidic residues" evidence="1">
    <location>
        <begin position="527"/>
        <end position="538"/>
    </location>
</feature>
<proteinExistence type="predicted"/>
<feature type="region of interest" description="Disordered" evidence="1">
    <location>
        <begin position="373"/>
        <end position="446"/>
    </location>
</feature>
<sequence length="2371" mass="245995">MEPVETGGIANIWVGSNQKSITVDDQQTNSADIHSVTDTTTTPRNTPTLQNTAPINEDIVTSEATFAITSKSITTAHPSPNTVHQKHISPAFENDTATVGRRGRDTSGKSHISITKAARSKSYSRDAPREVLSWESSFKSKDAPGNANSTASEDALSKGCVIKASCAENKASATEETSTVLGKISTTGDNFYKTPRNTAMDESNRDTAVDVTLGISCTPTIALGDICNRKSVPAPGDSNSITFGEKAIDSSFFGEVFNTGDTAIAATVFGATVDTNGAQVTSSPEDCTTKVGDITSFCDELTSGANPVSDPGDISATTFKEMSFSSPENATVFSGGGTTNLFSAENSVVTTAFSAPSQPPSAVVSTNISLALDGNNTTSSPRDSPTNGNKTGTVSREANVSSSTATTSRETHKASTDGSLNTSGNISTPVPLGAVTTDSGNSVTIPSENDMSLGSITTTCLDTATVNEPFFILPGNVTNVVGIIDTTTGMFKNMATIHGNIPATIVVETITIAYPSEEIATVPSSGDVRETPTPREEASTESENSSVTPSSIHVRENANAAGYIDIRDCGDNTIREDSVATAPENANQTELLTSSLKGANISSRENLDTSLKKTCRDTTAIVPFVESTPIPVGTKMTATPGNTLTNMVGNMVAMNQGSTVVSGDALSTTSDEDTTFRHKDSSDCLGDNATPGNDTATMSTEENCFLHDGAITTVSSETFAASQDTTLNVPGSVTITTISQDTTGTELGKPSETIADKTTIASGNIPTTHEKTASTGVIIPTNISRSERAREATTRDTTTTLDDRCAPALQSTGVATPEEVTVPRTSMASREATTIHLENVSATVTTSTASEDTSITSAGATPTIGKNTMDVVSGDVSTSTYSAAQDRNLNASTIADDSKAPSDATMAVSEVATPNPGSATNISLLSTEIENDAAEDTTTKDTPGSLLISTTKSRDTSTDTPEEMCYGDRVDSVYSETTTIRGHMPTPSLSFSAGTSIQEASTSPGDTTPAFSCTTKIPEGAHLVNSVHNEMLLALEQASCRKTTSSGCVIAEATTQSERNLTENASGSSGDKKIWIDTPMLVGTEKGTPRPSVTSRTFKISEVTTTFEDARYTAATSAFSVFANEDNNTTATSVGTNFIPTTKFKEPTATNVSGDVSQTTILGGDAITITTTTMGATSTVASLRDTVMATQDFPEDITTVSKNISTNILQDTPKLGEIVTSEDTAATTSLRDIRIHCDVLTRGTRSSADTHILEETSDLAKIIPKDDLRGNLSDCRTIVTTNVSTSTSNTLSDTVSTPDNATSVFRITTSSDGIPTSRDVPATIVSARMQDQTTITEAPTVVPEICSFATGENVTTITQTVTGEATMATVPQGTVTGNVTIINNPENAANITVSPRDADDDASNPWDRTTLTLEAIVPTGKTPSLGNAINVTTPLREASAHPHSFPPTEAFSTPDSTLYGDTTGHPGAVFSPSLDTISIPGDTSKIPETCIALDNSILPTQLVDGTDLPVATEDTSTPKATPSITTSEDLSIITVAPEATTVPGWANANEYRGAIATPVPERNPTTSDVIVLSSGDSTTGLSGSQDTITTATPSEDIIATEDAAGAPGYNTSDTIAPTATALGDIHPTTETASGKVTSTIRGSPEKRGAFTKISRPILENTSTKYEASSPNPGSHYGKTPTSDTVSMPMTNLAPFGSDFPKSVIHAGEMATDKIPDSSANVANKASSGNSTSTSGGNSSFSESFATSEGPVTSRQISMAAMLEDTETQKDTSGASGSLEETPVTEVRSVSEMNLTCREDTNITPETTVTEDPILFPIAAAITLSSGTILSHSETTSLGKSTDLSLRTISSADSIARTFTNPRDDAHIFPEVISVPSSRGTGKESSAIGTTLGTVEAQTSKATPPSEESLVPGDTSVSEDTSTTAATFDTGKASTSGANSVLEKHSSSEAAYTTTISSASFPGIIDSTPCDSDRPDETLPSGKVTTIDDYGKIPSSRATTSPREALVFQDKATSASRHPNTPENIRNAPENSMAEVSIPVSGSNSAALDDLVTTTLDKSNDTHTRDSATIERAHDISYRKRPTLKLREADTSTLTGIAMVPGGSSTIPPAEATTVTSGKTMDNSSESPMSTEQNSATVSGDPSAAPGLVLNANFGETNIAITGKTTDPTTRSMDPGVTLAISLGEVPDAATFGESVDTTAETHGHNLADLEVSLIDTPRGVAKPGNATEATQRETPKAICETTTVIHRKISPVVPGKAPTTATSGAFPSTVLGEIPPAVSEDAAMDSKESPPAAPTENAPVAAPTCKKAPVVAPRGVTSASQGKSKITKPVTLLPYWPTLLIGMLVILVLAVGFCMVIYYAMFFILVTYSTL</sequence>
<feature type="transmembrane region" description="Helical" evidence="2">
    <location>
        <begin position="2335"/>
        <end position="2368"/>
    </location>
</feature>
<organism evidence="3 4">
    <name type="scientific">Podarcis lilfordi</name>
    <name type="common">Lilford's wall lizard</name>
    <dbReference type="NCBI Taxonomy" id="74358"/>
    <lineage>
        <taxon>Eukaryota</taxon>
        <taxon>Metazoa</taxon>
        <taxon>Chordata</taxon>
        <taxon>Craniata</taxon>
        <taxon>Vertebrata</taxon>
        <taxon>Euteleostomi</taxon>
        <taxon>Lepidosauria</taxon>
        <taxon>Squamata</taxon>
        <taxon>Bifurcata</taxon>
        <taxon>Unidentata</taxon>
        <taxon>Episquamata</taxon>
        <taxon>Laterata</taxon>
        <taxon>Lacertibaenia</taxon>
        <taxon>Lacertidae</taxon>
        <taxon>Podarcis</taxon>
    </lineage>
</organism>
<feature type="compositionally biased region" description="Polar residues" evidence="1">
    <location>
        <begin position="541"/>
        <end position="551"/>
    </location>
</feature>
<feature type="region of interest" description="Disordered" evidence="1">
    <location>
        <begin position="1765"/>
        <end position="1786"/>
    </location>
</feature>
<evidence type="ECO:0000256" key="1">
    <source>
        <dbReference type="SAM" id="MobiDB-lite"/>
    </source>
</evidence>
<dbReference type="Proteomes" id="UP001178461">
    <property type="component" value="Chromosome 2"/>
</dbReference>
<evidence type="ECO:0000313" key="4">
    <source>
        <dbReference type="Proteomes" id="UP001178461"/>
    </source>
</evidence>
<protein>
    <submittedName>
        <fullName evidence="3">Uncharacterized protein</fullName>
    </submittedName>
</protein>